<organism evidence="2 3">
    <name type="scientific">Trichonephila clavipes</name>
    <name type="common">Golden silk orbweaver</name>
    <name type="synonym">Nephila clavipes</name>
    <dbReference type="NCBI Taxonomy" id="2585209"/>
    <lineage>
        <taxon>Eukaryota</taxon>
        <taxon>Metazoa</taxon>
        <taxon>Ecdysozoa</taxon>
        <taxon>Arthropoda</taxon>
        <taxon>Chelicerata</taxon>
        <taxon>Arachnida</taxon>
        <taxon>Araneae</taxon>
        <taxon>Araneomorphae</taxon>
        <taxon>Entelegynae</taxon>
        <taxon>Araneoidea</taxon>
        <taxon>Nephilidae</taxon>
        <taxon>Trichonephila</taxon>
    </lineage>
</organism>
<gene>
    <name evidence="2" type="primary">NCL1_09849</name>
    <name evidence="2" type="ORF">TNCV_3684271</name>
</gene>
<dbReference type="Proteomes" id="UP000887159">
    <property type="component" value="Unassembled WGS sequence"/>
</dbReference>
<evidence type="ECO:0000256" key="1">
    <source>
        <dbReference type="SAM" id="SignalP"/>
    </source>
</evidence>
<evidence type="ECO:0000313" key="2">
    <source>
        <dbReference type="EMBL" id="GFX95375.1"/>
    </source>
</evidence>
<reference evidence="2" key="1">
    <citation type="submission" date="2020-08" db="EMBL/GenBank/DDBJ databases">
        <title>Multicomponent nature underlies the extraordinary mechanical properties of spider dragline silk.</title>
        <authorList>
            <person name="Kono N."/>
            <person name="Nakamura H."/>
            <person name="Mori M."/>
            <person name="Yoshida Y."/>
            <person name="Ohtoshi R."/>
            <person name="Malay A.D."/>
            <person name="Moran D.A.P."/>
            <person name="Tomita M."/>
            <person name="Numata K."/>
            <person name="Arakawa K."/>
        </authorList>
    </citation>
    <scope>NUCLEOTIDE SEQUENCE</scope>
</reference>
<protein>
    <submittedName>
        <fullName evidence="2">Uncharacterized protein</fullName>
    </submittedName>
</protein>
<dbReference type="Gene3D" id="3.30.420.10">
    <property type="entry name" value="Ribonuclease H-like superfamily/Ribonuclease H"/>
    <property type="match status" value="1"/>
</dbReference>
<dbReference type="InterPro" id="IPR036397">
    <property type="entry name" value="RNaseH_sf"/>
</dbReference>
<feature type="chain" id="PRO_5036450349" evidence="1">
    <location>
        <begin position="40"/>
        <end position="144"/>
    </location>
</feature>
<accession>A0A8X6RIS6</accession>
<feature type="signal peptide" evidence="1">
    <location>
        <begin position="1"/>
        <end position="39"/>
    </location>
</feature>
<name>A0A8X6RIS6_TRICX</name>
<dbReference type="EMBL" id="BMAU01021186">
    <property type="protein sequence ID" value="GFX95375.1"/>
    <property type="molecule type" value="Genomic_DNA"/>
</dbReference>
<proteinExistence type="predicted"/>
<dbReference type="AlphaFoldDB" id="A0A8X6RIS6"/>
<dbReference type="GO" id="GO:0003676">
    <property type="term" value="F:nucleic acid binding"/>
    <property type="evidence" value="ECO:0007669"/>
    <property type="project" value="InterPro"/>
</dbReference>
<comment type="caution">
    <text evidence="2">The sequence shown here is derived from an EMBL/GenBank/DDBJ whole genome shotgun (WGS) entry which is preliminary data.</text>
</comment>
<evidence type="ECO:0000313" key="3">
    <source>
        <dbReference type="Proteomes" id="UP000887159"/>
    </source>
</evidence>
<keyword evidence="1" id="KW-0732">Signal</keyword>
<keyword evidence="3" id="KW-1185">Reference proteome</keyword>
<sequence>MTIQLHPGSWQHVGLLLQVYLCRLHQFVDICCTVGCVQACLYTESLSRQTIDVCNELMSVEPGKLIGTKLSFQTNHASIRVRRSAGERCLPECVIERHSDLTLGVMVCNAISYRGRSNLLRIERNLNSNRYVREVLQPEVVPFV</sequence>